<sequence>MGDGALAEFCAGSALFLFNGVDIVCGVVLTVYGLYLGTNHYAPEWLYAPILVVGGVMVVTATMSWCGASHRSCSMMLSLSSYLLFLLAIMELVLAIVIFTQGSAINKFLRDHQEELKLTDDELRRFEDSKFLPAYLLIGLFVMEVMRFCCSSEFIRARERRKYHYRSLRTLRDLDDNLITVKKEHEISSKYAALKDKYRNKYQAPELTTTAPTPSETSTLHV</sequence>
<keyword evidence="3 5" id="KW-1133">Transmembrane helix</keyword>
<accession>A0A8K1C3K4</accession>
<keyword evidence="2 5" id="KW-0812">Transmembrane</keyword>
<evidence type="ECO:0008006" key="8">
    <source>
        <dbReference type="Google" id="ProtNLM"/>
    </source>
</evidence>
<feature type="transmembrane region" description="Helical" evidence="5">
    <location>
        <begin position="12"/>
        <end position="35"/>
    </location>
</feature>
<dbReference type="GO" id="GO:0016020">
    <property type="term" value="C:membrane"/>
    <property type="evidence" value="ECO:0007669"/>
    <property type="project" value="UniProtKB-SubCell"/>
</dbReference>
<feature type="transmembrane region" description="Helical" evidence="5">
    <location>
        <begin position="79"/>
        <end position="99"/>
    </location>
</feature>
<evidence type="ECO:0000256" key="1">
    <source>
        <dbReference type="ARBA" id="ARBA00004141"/>
    </source>
</evidence>
<feature type="transmembrane region" description="Helical" evidence="5">
    <location>
        <begin position="47"/>
        <end position="67"/>
    </location>
</feature>
<dbReference type="Proteomes" id="UP000794436">
    <property type="component" value="Unassembled WGS sequence"/>
</dbReference>
<comment type="subcellular location">
    <subcellularLocation>
        <location evidence="1">Membrane</location>
        <topology evidence="1">Multi-pass membrane protein</topology>
    </subcellularLocation>
</comment>
<keyword evidence="4 5" id="KW-0472">Membrane</keyword>
<name>A0A8K1C3K4_PYTOL</name>
<organism evidence="6 7">
    <name type="scientific">Pythium oligandrum</name>
    <name type="common">Mycoparasitic fungus</name>
    <dbReference type="NCBI Taxonomy" id="41045"/>
    <lineage>
        <taxon>Eukaryota</taxon>
        <taxon>Sar</taxon>
        <taxon>Stramenopiles</taxon>
        <taxon>Oomycota</taxon>
        <taxon>Peronosporomycetes</taxon>
        <taxon>Pythiales</taxon>
        <taxon>Pythiaceae</taxon>
        <taxon>Pythium</taxon>
    </lineage>
</organism>
<proteinExistence type="predicted"/>
<evidence type="ECO:0000313" key="6">
    <source>
        <dbReference type="EMBL" id="TMW55497.1"/>
    </source>
</evidence>
<protein>
    <recommendedName>
        <fullName evidence="8">Tetraspanin family protein</fullName>
    </recommendedName>
</protein>
<dbReference type="OrthoDB" id="155535at2759"/>
<evidence type="ECO:0000256" key="2">
    <source>
        <dbReference type="ARBA" id="ARBA00022692"/>
    </source>
</evidence>
<feature type="transmembrane region" description="Helical" evidence="5">
    <location>
        <begin position="132"/>
        <end position="150"/>
    </location>
</feature>
<evidence type="ECO:0000256" key="4">
    <source>
        <dbReference type="ARBA" id="ARBA00023136"/>
    </source>
</evidence>
<reference evidence="6" key="1">
    <citation type="submission" date="2019-03" db="EMBL/GenBank/DDBJ databases">
        <title>Long read genome sequence of the mycoparasitic Pythium oligandrum ATCC 38472 isolated from sugarbeet rhizosphere.</title>
        <authorList>
            <person name="Gaulin E."/>
        </authorList>
    </citation>
    <scope>NUCLEOTIDE SEQUENCE</scope>
    <source>
        <strain evidence="6">ATCC 38472_TT</strain>
    </source>
</reference>
<comment type="caution">
    <text evidence="6">The sequence shown here is derived from an EMBL/GenBank/DDBJ whole genome shotgun (WGS) entry which is preliminary data.</text>
</comment>
<evidence type="ECO:0000256" key="3">
    <source>
        <dbReference type="ARBA" id="ARBA00022989"/>
    </source>
</evidence>
<keyword evidence="7" id="KW-1185">Reference proteome</keyword>
<gene>
    <name evidence="6" type="ORF">Poli38472_010379</name>
</gene>
<dbReference type="Pfam" id="PF00335">
    <property type="entry name" value="Tetraspanin"/>
    <property type="match status" value="1"/>
</dbReference>
<dbReference type="InterPro" id="IPR018499">
    <property type="entry name" value="Tetraspanin/Peripherin"/>
</dbReference>
<evidence type="ECO:0000256" key="5">
    <source>
        <dbReference type="SAM" id="Phobius"/>
    </source>
</evidence>
<evidence type="ECO:0000313" key="7">
    <source>
        <dbReference type="Proteomes" id="UP000794436"/>
    </source>
</evidence>
<dbReference type="EMBL" id="SPLM01000147">
    <property type="protein sequence ID" value="TMW55497.1"/>
    <property type="molecule type" value="Genomic_DNA"/>
</dbReference>
<dbReference type="AlphaFoldDB" id="A0A8K1C3K4"/>